<proteinExistence type="inferred from homology"/>
<protein>
    <recommendedName>
        <fullName evidence="2">Anti-sigma-W factor RsiW</fullName>
    </recommendedName>
</protein>
<evidence type="ECO:0000313" key="5">
    <source>
        <dbReference type="EMBL" id="CQR51560.1"/>
    </source>
</evidence>
<reference evidence="6" key="1">
    <citation type="submission" date="2015-03" db="EMBL/GenBank/DDBJ databases">
        <authorList>
            <person name="Wibberg D."/>
        </authorList>
    </citation>
    <scope>NUCLEOTIDE SEQUENCE [LARGE SCALE GENOMIC DNA]</scope>
</reference>
<accession>A0A0E4CU58</accession>
<name>A0A0E4CU58_9BACL</name>
<evidence type="ECO:0000313" key="6">
    <source>
        <dbReference type="Proteomes" id="UP000033163"/>
    </source>
</evidence>
<feature type="domain" description="Putative zinc-finger" evidence="4">
    <location>
        <begin position="6"/>
        <end position="40"/>
    </location>
</feature>
<dbReference type="HOGENOM" id="CLU_1234037_0_0_9"/>
<dbReference type="InterPro" id="IPR027383">
    <property type="entry name" value="Znf_put"/>
</dbReference>
<dbReference type="EMBL" id="LN831776">
    <property type="protein sequence ID" value="CQR51560.1"/>
    <property type="molecule type" value="Genomic_DNA"/>
</dbReference>
<dbReference type="Pfam" id="PF13490">
    <property type="entry name" value="zf-HC2"/>
    <property type="match status" value="1"/>
</dbReference>
<organism evidence="5 6">
    <name type="scientific">Paenibacillus riograndensis SBR5</name>
    <dbReference type="NCBI Taxonomy" id="1073571"/>
    <lineage>
        <taxon>Bacteria</taxon>
        <taxon>Bacillati</taxon>
        <taxon>Bacillota</taxon>
        <taxon>Bacilli</taxon>
        <taxon>Bacillales</taxon>
        <taxon>Paenibacillaceae</taxon>
        <taxon>Paenibacillus</taxon>
        <taxon>Paenibacillus sonchi group</taxon>
    </lineage>
</organism>
<keyword evidence="3" id="KW-0812">Transmembrane</keyword>
<evidence type="ECO:0000256" key="3">
    <source>
        <dbReference type="SAM" id="Phobius"/>
    </source>
</evidence>
<dbReference type="PATRIC" id="fig|1073571.4.peg.294"/>
<dbReference type="AlphaFoldDB" id="A0A0E4CU58"/>
<dbReference type="Gene3D" id="1.10.10.1320">
    <property type="entry name" value="Anti-sigma factor, zinc-finger domain"/>
    <property type="match status" value="1"/>
</dbReference>
<keyword evidence="3" id="KW-0472">Membrane</keyword>
<evidence type="ECO:0000259" key="4">
    <source>
        <dbReference type="Pfam" id="PF13490"/>
    </source>
</evidence>
<sequence length="224" mass="25520">MTRISCDVVQDILPLYHDDICSAATRELVEEHLAECEDCRSYLEQIKSSFNLSVQAMEQNQLEVNGLQRFKRMWSRAQSAAFVKGLIVTASVAGILFLGYWGLFRWNVIPVASDDISISNIRLRPNGEIAFRIQIKDGYGADRVIFNLHDDGGYYITPVHPVIRLNKSPNFNFVSGELFTNPDNVRAYEKKKHGKDVEITSIYYGPPNNPILIWKKGDKLPVRK</sequence>
<evidence type="ECO:0000256" key="1">
    <source>
        <dbReference type="ARBA" id="ARBA00024353"/>
    </source>
</evidence>
<dbReference type="InterPro" id="IPR041916">
    <property type="entry name" value="Anti_sigma_zinc_sf"/>
</dbReference>
<gene>
    <name evidence="5" type="ORF">PRIO_0307</name>
</gene>
<dbReference type="RefSeq" id="WP_020427538.1">
    <property type="nucleotide sequence ID" value="NZ_AGBD01000415.1"/>
</dbReference>
<comment type="similarity">
    <text evidence="1">Belongs to the zinc-associated anti-sigma factor (ZAS) superfamily. Anti-sigma-W factor family.</text>
</comment>
<evidence type="ECO:0000256" key="2">
    <source>
        <dbReference type="ARBA" id="ARBA00024438"/>
    </source>
</evidence>
<feature type="transmembrane region" description="Helical" evidence="3">
    <location>
        <begin position="81"/>
        <end position="103"/>
    </location>
</feature>
<dbReference type="KEGG" id="pri:PRIO_0307"/>
<dbReference type="Proteomes" id="UP000033163">
    <property type="component" value="Chromosome I"/>
</dbReference>
<keyword evidence="3" id="KW-1133">Transmembrane helix</keyword>